<dbReference type="SUPFAM" id="SSF88946">
    <property type="entry name" value="Sigma2 domain of RNA polymerase sigma factors"/>
    <property type="match status" value="1"/>
</dbReference>
<evidence type="ECO:0000256" key="4">
    <source>
        <dbReference type="ARBA" id="ARBA00023163"/>
    </source>
</evidence>
<dbReference type="InterPro" id="IPR039425">
    <property type="entry name" value="RNA_pol_sigma-70-like"/>
</dbReference>
<dbReference type="InterPro" id="IPR013249">
    <property type="entry name" value="RNA_pol_sigma70_r4_t2"/>
</dbReference>
<feature type="domain" description="RNA polymerase sigma factor 70 region 4 type 2" evidence="6">
    <location>
        <begin position="140"/>
        <end position="192"/>
    </location>
</feature>
<dbReference type="Pfam" id="PF04542">
    <property type="entry name" value="Sigma70_r2"/>
    <property type="match status" value="1"/>
</dbReference>
<accession>A0A0P1LTD6</accession>
<evidence type="ECO:0000256" key="1">
    <source>
        <dbReference type="ARBA" id="ARBA00010641"/>
    </source>
</evidence>
<dbReference type="PANTHER" id="PTHR43133">
    <property type="entry name" value="RNA POLYMERASE ECF-TYPE SIGMA FACTO"/>
    <property type="match status" value="1"/>
</dbReference>
<evidence type="ECO:0000313" key="7">
    <source>
        <dbReference type="EMBL" id="CUU02948.1"/>
    </source>
</evidence>
<dbReference type="InterPro" id="IPR007627">
    <property type="entry name" value="RNA_pol_sigma70_r2"/>
</dbReference>
<sequence length="221" mass="26694">MRLKDKIKDLLKQEKRDKKLTDEELLKKQKKFEEEAIPHMQFLYNFAYRMTGNEEDAKDLIQETYMKAFRFWDQYEPGTNIRAWLFKIMKNSYINKYRKAIKEPGKVDYDEVQNFYETVRDESFETSDLQEHIFENIFEDEVIEALSKLPDEFRTVVILADIEGQSYEEIADFLDIPIGTVRSRLHRGRKMLRRELFEFAKRKGYIKGKPKDYDIDDPEKD</sequence>
<feature type="domain" description="RNA polymerase sigma-70 region 2" evidence="5">
    <location>
        <begin position="39"/>
        <end position="100"/>
    </location>
</feature>
<dbReference type="GO" id="GO:0003677">
    <property type="term" value="F:DNA binding"/>
    <property type="evidence" value="ECO:0007669"/>
    <property type="project" value="InterPro"/>
</dbReference>
<dbReference type="EMBL" id="FAOP01000003">
    <property type="protein sequence ID" value="CUU02948.1"/>
    <property type="molecule type" value="Genomic_DNA"/>
</dbReference>
<accession>A0A0P1LX16</accession>
<dbReference type="InterPro" id="IPR014284">
    <property type="entry name" value="RNA_pol_sigma-70_dom"/>
</dbReference>
<keyword evidence="3" id="KW-0731">Sigma factor</keyword>
<dbReference type="NCBIfam" id="TIGR02937">
    <property type="entry name" value="sigma70-ECF"/>
    <property type="match status" value="1"/>
</dbReference>
<evidence type="ECO:0000259" key="5">
    <source>
        <dbReference type="Pfam" id="PF04542"/>
    </source>
</evidence>
<accession>A0A0P1MTD7</accession>
<evidence type="ECO:0000259" key="6">
    <source>
        <dbReference type="Pfam" id="PF08281"/>
    </source>
</evidence>
<evidence type="ECO:0000256" key="3">
    <source>
        <dbReference type="ARBA" id="ARBA00023082"/>
    </source>
</evidence>
<accession>A0A0P1LNY3</accession>
<organism evidence="7 8">
    <name type="scientific">Candidatus Kryptonium thompsonii</name>
    <dbReference type="NCBI Taxonomy" id="1633631"/>
    <lineage>
        <taxon>Bacteria</taxon>
        <taxon>Pseudomonadati</taxon>
        <taxon>Candidatus Kryptoniota</taxon>
        <taxon>Candidatus Kryptonium</taxon>
    </lineage>
</organism>
<dbReference type="OrthoDB" id="9803470at2"/>
<keyword evidence="4" id="KW-0804">Transcription</keyword>
<accession>A0A0S4MVL9</accession>
<dbReference type="Pfam" id="PF08281">
    <property type="entry name" value="Sigma70_r4_2"/>
    <property type="match status" value="1"/>
</dbReference>
<protein>
    <submittedName>
        <fullName evidence="7">RNA polymerase, sigma subunit, ECF family</fullName>
    </submittedName>
</protein>
<accession>A0A0P1L903</accession>
<evidence type="ECO:0000256" key="2">
    <source>
        <dbReference type="ARBA" id="ARBA00023015"/>
    </source>
</evidence>
<dbReference type="CDD" id="cd06171">
    <property type="entry name" value="Sigma70_r4"/>
    <property type="match status" value="1"/>
</dbReference>
<evidence type="ECO:0000313" key="8">
    <source>
        <dbReference type="Proteomes" id="UP000182011"/>
    </source>
</evidence>
<reference evidence="8" key="1">
    <citation type="submission" date="2015-11" db="EMBL/GenBank/DDBJ databases">
        <authorList>
            <person name="Varghese N."/>
        </authorList>
    </citation>
    <scope>NUCLEOTIDE SEQUENCE [LARGE SCALE GENOMIC DNA]</scope>
</reference>
<accession>A0A0P1NVN4</accession>
<dbReference type="Gene3D" id="1.10.1740.10">
    <property type="match status" value="1"/>
</dbReference>
<dbReference type="SUPFAM" id="SSF88659">
    <property type="entry name" value="Sigma3 and sigma4 domains of RNA polymerase sigma factors"/>
    <property type="match status" value="1"/>
</dbReference>
<accession>A0A0N7MNV4</accession>
<dbReference type="Proteomes" id="UP000182011">
    <property type="component" value="Unassembled WGS sequence"/>
</dbReference>
<dbReference type="STRING" id="1633631.GCA_001442925_00649"/>
<dbReference type="InterPro" id="IPR013324">
    <property type="entry name" value="RNA_pol_sigma_r3/r4-like"/>
</dbReference>
<dbReference type="GO" id="GO:0016987">
    <property type="term" value="F:sigma factor activity"/>
    <property type="evidence" value="ECO:0007669"/>
    <property type="project" value="UniProtKB-KW"/>
</dbReference>
<dbReference type="InterPro" id="IPR036388">
    <property type="entry name" value="WH-like_DNA-bd_sf"/>
</dbReference>
<dbReference type="AlphaFoldDB" id="A0A0P1LX16"/>
<dbReference type="InterPro" id="IPR013325">
    <property type="entry name" value="RNA_pol_sigma_r2"/>
</dbReference>
<accession>A0A0P1LGY7</accession>
<dbReference type="Gene3D" id="1.10.10.10">
    <property type="entry name" value="Winged helix-like DNA-binding domain superfamily/Winged helix DNA-binding domain"/>
    <property type="match status" value="1"/>
</dbReference>
<comment type="similarity">
    <text evidence="1">Belongs to the sigma-70 factor family. ECF subfamily.</text>
</comment>
<name>A0A0P1LX16_9BACT</name>
<dbReference type="RefSeq" id="WP_047134031.1">
    <property type="nucleotide sequence ID" value="NZ_CZVL01000013.1"/>
</dbReference>
<proteinExistence type="inferred from homology"/>
<accession>A0A0P1LFR1</accession>
<accession>A0A0P1LAR6</accession>
<dbReference type="PANTHER" id="PTHR43133:SF59">
    <property type="entry name" value="ECF RNA POLYMERASE SIGMA FACTOR SIGR"/>
    <property type="match status" value="1"/>
</dbReference>
<gene>
    <name evidence="7" type="ORF">JGI4_00649</name>
</gene>
<dbReference type="GO" id="GO:0006352">
    <property type="term" value="P:DNA-templated transcription initiation"/>
    <property type="evidence" value="ECO:0007669"/>
    <property type="project" value="InterPro"/>
</dbReference>
<keyword evidence="2" id="KW-0805">Transcription regulation</keyword>